<dbReference type="GO" id="GO:0009103">
    <property type="term" value="P:lipopolysaccharide biosynthetic process"/>
    <property type="evidence" value="ECO:0007669"/>
    <property type="project" value="TreeGrafter"/>
</dbReference>
<organism evidence="4 5">
    <name type="scientific">Afipia felis</name>
    <name type="common">Cat scratch disease bacillus</name>
    <dbReference type="NCBI Taxonomy" id="1035"/>
    <lineage>
        <taxon>Bacteria</taxon>
        <taxon>Pseudomonadati</taxon>
        <taxon>Pseudomonadota</taxon>
        <taxon>Alphaproteobacteria</taxon>
        <taxon>Hyphomicrobiales</taxon>
        <taxon>Nitrobacteraceae</taxon>
        <taxon>Afipia</taxon>
    </lineage>
</organism>
<keyword evidence="1" id="KW-1133">Transmembrane helix</keyword>
<feature type="transmembrane region" description="Helical" evidence="1">
    <location>
        <begin position="74"/>
        <end position="95"/>
    </location>
</feature>
<feature type="transmembrane region" description="Helical" evidence="1">
    <location>
        <begin position="12"/>
        <end position="28"/>
    </location>
</feature>
<feature type="transmembrane region" description="Helical" evidence="1">
    <location>
        <begin position="220"/>
        <end position="237"/>
    </location>
</feature>
<dbReference type="EMBL" id="UIGB01000001">
    <property type="protein sequence ID" value="SUU84759.1"/>
    <property type="molecule type" value="Genomic_DNA"/>
</dbReference>
<evidence type="ECO:0000256" key="1">
    <source>
        <dbReference type="SAM" id="Phobius"/>
    </source>
</evidence>
<reference evidence="4 5" key="1">
    <citation type="submission" date="2018-06" db="EMBL/GenBank/DDBJ databases">
        <authorList>
            <consortium name="Pathogen Informatics"/>
            <person name="Doyle S."/>
        </authorList>
    </citation>
    <scope>NUCLEOTIDE SEQUENCE [LARGE SCALE GENOMIC DNA]</scope>
    <source>
        <strain evidence="4 5">NCTC12722</strain>
    </source>
</reference>
<dbReference type="InterPro" id="IPR002656">
    <property type="entry name" value="Acyl_transf_3_dom"/>
</dbReference>
<dbReference type="AlphaFoldDB" id="A0A380W7Z1"/>
<dbReference type="GO" id="GO:0016020">
    <property type="term" value="C:membrane"/>
    <property type="evidence" value="ECO:0007669"/>
    <property type="project" value="TreeGrafter"/>
</dbReference>
<dbReference type="Pfam" id="PF01757">
    <property type="entry name" value="Acyl_transf_3"/>
    <property type="match status" value="1"/>
</dbReference>
<accession>A0A380W7Z1</accession>
<feature type="transmembrane region" description="Helical" evidence="1">
    <location>
        <begin position="34"/>
        <end position="53"/>
    </location>
</feature>
<protein>
    <submittedName>
        <fullName evidence="4">O-acetyltransferase OatA</fullName>
        <ecNumber evidence="4">2.3.1.-</ecNumber>
    </submittedName>
</protein>
<keyword evidence="4" id="KW-0808">Transferase</keyword>
<dbReference type="OrthoDB" id="9796461at2"/>
<feature type="domain" description="Acyltransferase 3" evidence="2">
    <location>
        <begin position="8"/>
        <end position="308"/>
    </location>
</feature>
<feature type="transmembrane region" description="Helical" evidence="1">
    <location>
        <begin position="276"/>
        <end position="297"/>
    </location>
</feature>
<dbReference type="EC" id="2.3.1.-" evidence="4"/>
<gene>
    <name evidence="4" type="primary">oatA_1</name>
    <name evidence="4" type="ORF">NCTC12722_01958</name>
</gene>
<feature type="transmembrane region" description="Helical" evidence="1">
    <location>
        <begin position="342"/>
        <end position="363"/>
    </location>
</feature>
<sequence>MSLPYRRDIDGLRAIAVLFVIGFHYFHSVFRGGFVGVDVFFVISGFLITGLIRQDVAAGRFSIAEFYGRRVRRIFPALVLVLLVSLGMGFLFMLPDAFRTLGINTAASAGFVANIALWLQQDYFAPSAEFNPLLHIWSLGVEEQFYLVWPLILIVIARRRAAIPAAVVLTILSFLGSLVQTANDSVAAFFLPLTRFWELGAGAVLALLQARIGHSVQNKEWMGWAGLLLLASAMMMINRDSTFPGWWALLPVAGTVLLIAAGENAWPNRIFLSHRALVYIGLISYPLYLWHWPLLVFARIIRFQKEPTVIMSLGLIVAAGVLAHLTYKLIERPIRSGGRLSAKAVSLAVLLAVCGGLGLTVYAKEGLPDRFPLAIQKRVIDTEKEAESAQGCRYDVDIRPLPECAGIGPAGSPLTLVWGDSYAFHLIAGLQALQRERQDFRLARYIAFGCAPMADAVAARFRRCNEANAFARQKIESLRPDTVIVAARWIVYDGTGKYALVDDKGLTRTIEWLKAAGVRHIVVIGQMPQWKIAPSVIPLRDFQFSIFKRAAAIDKIPDWDSTYLEVWSFAAEDMVKRVAAAEGVTFISPAATFCKGNSCLITVPDSGGLPTSRDNGHLTDAASKFFIEKNAKAIWPEYRKGEPPR</sequence>
<name>A0A380W7Z1_AFIFE</name>
<feature type="transmembrane region" description="Helical" evidence="1">
    <location>
        <begin position="186"/>
        <end position="208"/>
    </location>
</feature>
<feature type="transmembrane region" description="Helical" evidence="1">
    <location>
        <begin position="161"/>
        <end position="180"/>
    </location>
</feature>
<dbReference type="Pfam" id="PF19040">
    <property type="entry name" value="SGNH"/>
    <property type="match status" value="1"/>
</dbReference>
<evidence type="ECO:0000313" key="5">
    <source>
        <dbReference type="Proteomes" id="UP000254343"/>
    </source>
</evidence>
<feature type="transmembrane region" description="Helical" evidence="1">
    <location>
        <begin position="309"/>
        <end position="330"/>
    </location>
</feature>
<feature type="domain" description="SGNH" evidence="3">
    <location>
        <begin position="392"/>
        <end position="626"/>
    </location>
</feature>
<dbReference type="GO" id="GO:0016747">
    <property type="term" value="F:acyltransferase activity, transferring groups other than amino-acyl groups"/>
    <property type="evidence" value="ECO:0007669"/>
    <property type="project" value="InterPro"/>
</dbReference>
<feature type="transmembrane region" description="Helical" evidence="1">
    <location>
        <begin position="243"/>
        <end position="264"/>
    </location>
</feature>
<dbReference type="InterPro" id="IPR043968">
    <property type="entry name" value="SGNH"/>
</dbReference>
<proteinExistence type="predicted"/>
<keyword evidence="1" id="KW-0812">Transmembrane</keyword>
<evidence type="ECO:0000313" key="4">
    <source>
        <dbReference type="EMBL" id="SUU84759.1"/>
    </source>
</evidence>
<evidence type="ECO:0000259" key="2">
    <source>
        <dbReference type="Pfam" id="PF01757"/>
    </source>
</evidence>
<dbReference type="PANTHER" id="PTHR23028">
    <property type="entry name" value="ACETYLTRANSFERASE"/>
    <property type="match status" value="1"/>
</dbReference>
<keyword evidence="1" id="KW-0472">Membrane</keyword>
<dbReference type="PANTHER" id="PTHR23028:SF53">
    <property type="entry name" value="ACYL_TRANSF_3 DOMAIN-CONTAINING PROTEIN"/>
    <property type="match status" value="1"/>
</dbReference>
<evidence type="ECO:0000259" key="3">
    <source>
        <dbReference type="Pfam" id="PF19040"/>
    </source>
</evidence>
<dbReference type="RefSeq" id="WP_002715584.1">
    <property type="nucleotide sequence ID" value="NZ_UFSI01000001.1"/>
</dbReference>
<keyword evidence="4" id="KW-0012">Acyltransferase</keyword>
<dbReference type="Proteomes" id="UP000254343">
    <property type="component" value="Unassembled WGS sequence"/>
</dbReference>
<dbReference type="InterPro" id="IPR050879">
    <property type="entry name" value="Acyltransferase_3"/>
</dbReference>